<evidence type="ECO:0000313" key="4">
    <source>
        <dbReference type="Proteomes" id="UP001209570"/>
    </source>
</evidence>
<dbReference type="EMBL" id="JAKCXM010000109">
    <property type="protein sequence ID" value="KAJ0402173.1"/>
    <property type="molecule type" value="Genomic_DNA"/>
</dbReference>
<organism evidence="3 4">
    <name type="scientific">Pythium insidiosum</name>
    <name type="common">Pythiosis disease agent</name>
    <dbReference type="NCBI Taxonomy" id="114742"/>
    <lineage>
        <taxon>Eukaryota</taxon>
        <taxon>Sar</taxon>
        <taxon>Stramenopiles</taxon>
        <taxon>Oomycota</taxon>
        <taxon>Peronosporomycetes</taxon>
        <taxon>Pythiales</taxon>
        <taxon>Pythiaceae</taxon>
        <taxon>Pythium</taxon>
    </lineage>
</organism>
<dbReference type="AlphaFoldDB" id="A0AAD5M425"/>
<comment type="caution">
    <text evidence="3">The sequence shown here is derived from an EMBL/GenBank/DDBJ whole genome shotgun (WGS) entry which is preliminary data.</text>
</comment>
<name>A0AAD5M425_PYTIN</name>
<dbReference type="Proteomes" id="UP001209570">
    <property type="component" value="Unassembled WGS sequence"/>
</dbReference>
<sequence length="203" mass="23094">MLQRRASGREEASGAFGRVPSNGPSGSSSRVWLNGIDLLGGVSRETIAHVEPTNESWALDMAIDVLDAIASDCETSNESFRRREHALAQHRRNLDADLPALEQQRLAHLEHLHSTVNMLRAELEQEPLQEAQRENQLLKSQLAETKVQVTFQKRAIDEILKRAKDEKEKLAARDQAVHTLKTEYELKIARHHLEKQKLRDKFP</sequence>
<keyword evidence="1" id="KW-0175">Coiled coil</keyword>
<gene>
    <name evidence="3" type="ORF">P43SY_005258</name>
</gene>
<feature type="coiled-coil region" evidence="1">
    <location>
        <begin position="128"/>
        <end position="201"/>
    </location>
</feature>
<accession>A0AAD5M425</accession>
<proteinExistence type="predicted"/>
<protein>
    <submittedName>
        <fullName evidence="3">Uncharacterized protein</fullName>
    </submittedName>
</protein>
<evidence type="ECO:0000313" key="3">
    <source>
        <dbReference type="EMBL" id="KAJ0402173.1"/>
    </source>
</evidence>
<reference evidence="3" key="1">
    <citation type="submission" date="2021-12" db="EMBL/GenBank/DDBJ databases">
        <title>Prjna785345.</title>
        <authorList>
            <person name="Rujirawat T."/>
            <person name="Krajaejun T."/>
        </authorList>
    </citation>
    <scope>NUCLEOTIDE SEQUENCE</scope>
    <source>
        <strain evidence="3">Pi057C3</strain>
    </source>
</reference>
<keyword evidence="4" id="KW-1185">Reference proteome</keyword>
<evidence type="ECO:0000256" key="2">
    <source>
        <dbReference type="SAM" id="MobiDB-lite"/>
    </source>
</evidence>
<feature type="region of interest" description="Disordered" evidence="2">
    <location>
        <begin position="1"/>
        <end position="28"/>
    </location>
</feature>
<evidence type="ECO:0000256" key="1">
    <source>
        <dbReference type="SAM" id="Coils"/>
    </source>
</evidence>